<dbReference type="InterPro" id="IPR041657">
    <property type="entry name" value="HTH_17"/>
</dbReference>
<dbReference type="AlphaFoldDB" id="A0A7U4RRI9"/>
<dbReference type="EMBL" id="CP011308">
    <property type="protein sequence ID" value="AKF25821.1"/>
    <property type="molecule type" value="Genomic_DNA"/>
</dbReference>
<dbReference type="OrthoDB" id="5360715at2"/>
<accession>A0A7U4RRI9</accession>
<proteinExistence type="predicted"/>
<sequence>MFLAISNKIVPRGYLTNKVTIMETSKLWLTPTELQAEFKISKSSQAKYRMLKKIPFSKIGAKYIRYNRDDIHQWLNEHKVEVAS</sequence>
<dbReference type="Proteomes" id="UP000034444">
    <property type="component" value="Chromosome"/>
</dbReference>
<organism evidence="2 3">
    <name type="scientific">Sulfurovum lithotrophicum</name>
    <dbReference type="NCBI Taxonomy" id="206403"/>
    <lineage>
        <taxon>Bacteria</taxon>
        <taxon>Pseudomonadati</taxon>
        <taxon>Campylobacterota</taxon>
        <taxon>Epsilonproteobacteria</taxon>
        <taxon>Campylobacterales</taxon>
        <taxon>Sulfurovaceae</taxon>
        <taxon>Sulfurovum</taxon>
    </lineage>
</organism>
<reference evidence="2 3" key="1">
    <citation type="submission" date="2015-04" db="EMBL/GenBank/DDBJ databases">
        <title>Complete genome sequence of Sulfurovum lithotrophicum ATCC BAA-797T.</title>
        <authorList>
            <person name="Ahn J."/>
            <person name="Park G."/>
            <person name="Jeon W."/>
            <person name="Jang Y."/>
            <person name="Jang M."/>
            <person name="Lee H."/>
            <person name="Lee H."/>
        </authorList>
    </citation>
    <scope>NUCLEOTIDE SEQUENCE [LARGE SCALE GENOMIC DNA]</scope>
    <source>
        <strain evidence="3">ATCC BAA-797 / 42BKT</strain>
    </source>
</reference>
<dbReference type="KEGG" id="slh:YH65_10815"/>
<feature type="domain" description="Helix-turn-helix" evidence="1">
    <location>
        <begin position="28"/>
        <end position="78"/>
    </location>
</feature>
<evidence type="ECO:0000259" key="1">
    <source>
        <dbReference type="Pfam" id="PF12728"/>
    </source>
</evidence>
<gene>
    <name evidence="2" type="ORF">YH65_10815</name>
</gene>
<protein>
    <recommendedName>
        <fullName evidence="1">Helix-turn-helix domain-containing protein</fullName>
    </recommendedName>
</protein>
<evidence type="ECO:0000313" key="3">
    <source>
        <dbReference type="Proteomes" id="UP000034444"/>
    </source>
</evidence>
<name>A0A7U4RRI9_9BACT</name>
<keyword evidence="3" id="KW-1185">Reference proteome</keyword>
<evidence type="ECO:0000313" key="2">
    <source>
        <dbReference type="EMBL" id="AKF25821.1"/>
    </source>
</evidence>
<dbReference type="Pfam" id="PF12728">
    <property type="entry name" value="HTH_17"/>
    <property type="match status" value="1"/>
</dbReference>
<reference evidence="3" key="2">
    <citation type="journal article" date="2017" name="Stand. Genomic Sci.">
        <title>Complete genome sequence of the sulfur-oxidizing chemolithoautotrophic Sulfurovum lithotrophicum 42BKTT.</title>
        <authorList>
            <person name="Jeon W."/>
            <person name="Priscilla L."/>
            <person name="Park G."/>
            <person name="Lee H."/>
            <person name="Lee N."/>
            <person name="Lee D."/>
            <person name="Kwon H."/>
            <person name="Ahn I."/>
            <person name="Lee C."/>
            <person name="Lee H."/>
            <person name="Ahn J."/>
        </authorList>
    </citation>
    <scope>NUCLEOTIDE SEQUENCE [LARGE SCALE GENOMIC DNA]</scope>
    <source>
        <strain evidence="3">ATCC BAA-797 / 42BKT</strain>
    </source>
</reference>